<feature type="domain" description="Gp28/Gp37-like" evidence="1">
    <location>
        <begin position="46"/>
        <end position="535"/>
    </location>
</feature>
<dbReference type="InterPro" id="IPR029432">
    <property type="entry name" value="Gp28/Gp37-like_dom"/>
</dbReference>
<accession>C0E268</accession>
<gene>
    <name evidence="2" type="ORF">CORMATOL_01073</name>
</gene>
<dbReference type="HOGENOM" id="CLU_032806_0_0_11"/>
<dbReference type="RefSeq" id="WP_005520630.1">
    <property type="nucleotide sequence ID" value="NZ_EQ973329.1"/>
</dbReference>
<dbReference type="AlphaFoldDB" id="C0E268"/>
<dbReference type="Pfam" id="PF14594">
    <property type="entry name" value="Sipho_Gp37"/>
    <property type="match status" value="1"/>
</dbReference>
<sequence>MTTTPHLMPGTQNLDQTTLDRLEAVWRKGQTLRRGRILARRTPPLIRLWDGDWNLKGRLVDAIHAKFQWKLNDTGAGTITIPIDHWLATWALDHHSRPTKNIHITMDKDGARWSGRLKSTRLVKERTGQRYLELNFLHDYEELKHVYVWPNPLTPAAVQFPRTFMLLGPTRWALKTALMLNIWRLEGSVWALPDDPLDLTEWTDTFNPRTWAIQVAPGRIGGDTTPWTIISSRMKTWHDMAASPLRQAQLMVECRRYLTGDPLPWPGAKIRHGCLVVDIVDKSSWFDPEGTSLWGTIRAGFLRTTQQLVGHNVDTEHTVIANPNTPVKYSAPNWLGTIPQCPYVLYRDAPLTGIEAADFTWEPATAVQILTGGHSTYGVNEALSSLVTLVGNYLGMFIATPTIGVIADTLLKPFYEDTLLAWMSLKSLQRSRTLGWSKYWEHFADGADRGYTLSALAALREGFWDTREKTSHKLTLGDGAPWFIGDRGQGHFFLGDRIGATIKGLPGDQVVVEQVTEITYELDRDTRGWACVCGDPQAQHSPLEQILTRVKSSMSSIHDLGVI</sequence>
<evidence type="ECO:0000313" key="2">
    <source>
        <dbReference type="EMBL" id="EEG27410.1"/>
    </source>
</evidence>
<comment type="caution">
    <text evidence="2">The sequence shown here is derived from an EMBL/GenBank/DDBJ whole genome shotgun (WGS) entry which is preliminary data.</text>
</comment>
<reference evidence="2 3" key="1">
    <citation type="submission" date="2009-01" db="EMBL/GenBank/DDBJ databases">
        <authorList>
            <person name="Fulton L."/>
            <person name="Clifton S."/>
            <person name="Chinwalla A.T."/>
            <person name="Mitreva M."/>
            <person name="Sodergren E."/>
            <person name="Weinstock G."/>
            <person name="Clifton S."/>
            <person name="Dooling D.J."/>
            <person name="Fulton B."/>
            <person name="Minx P."/>
            <person name="Pepin K.H."/>
            <person name="Johnson M."/>
            <person name="Bhonagiri V."/>
            <person name="Nash W.E."/>
            <person name="Mardis E.R."/>
            <person name="Wilson R.K."/>
        </authorList>
    </citation>
    <scope>NUCLEOTIDE SEQUENCE [LARGE SCALE GENOMIC DNA]</scope>
    <source>
        <strain evidence="2 3">ATCC 33806</strain>
    </source>
</reference>
<proteinExistence type="predicted"/>
<evidence type="ECO:0000259" key="1">
    <source>
        <dbReference type="Pfam" id="PF14594"/>
    </source>
</evidence>
<protein>
    <recommendedName>
        <fullName evidence="1">Gp28/Gp37-like domain-containing protein</fullName>
    </recommendedName>
</protein>
<name>C0E268_9CORY</name>
<organism evidence="2 3">
    <name type="scientific">Corynebacterium matruchotii ATCC 33806</name>
    <dbReference type="NCBI Taxonomy" id="566549"/>
    <lineage>
        <taxon>Bacteria</taxon>
        <taxon>Bacillati</taxon>
        <taxon>Actinomycetota</taxon>
        <taxon>Actinomycetes</taxon>
        <taxon>Mycobacteriales</taxon>
        <taxon>Corynebacteriaceae</taxon>
        <taxon>Corynebacterium</taxon>
    </lineage>
</organism>
<evidence type="ECO:0000313" key="3">
    <source>
        <dbReference type="Proteomes" id="UP000006247"/>
    </source>
</evidence>
<dbReference type="Proteomes" id="UP000006247">
    <property type="component" value="Unassembled WGS sequence"/>
</dbReference>
<dbReference type="EMBL" id="ACEB01000017">
    <property type="protein sequence ID" value="EEG27410.1"/>
    <property type="molecule type" value="Genomic_DNA"/>
</dbReference>